<evidence type="ECO:0000259" key="1">
    <source>
        <dbReference type="SMART" id="SM00860"/>
    </source>
</evidence>
<evidence type="ECO:0000313" key="2">
    <source>
        <dbReference type="EMBL" id="KAH7160969.1"/>
    </source>
</evidence>
<dbReference type="OrthoDB" id="2788868at2759"/>
<keyword evidence="3" id="KW-1185">Reference proteome</keyword>
<feature type="domain" description="Knr4/Smi1-like" evidence="1">
    <location>
        <begin position="164"/>
        <end position="335"/>
    </location>
</feature>
<proteinExistence type="predicted"/>
<dbReference type="InterPro" id="IPR037883">
    <property type="entry name" value="Knr4/Smi1-like_sf"/>
</dbReference>
<dbReference type="Proteomes" id="UP000738349">
    <property type="component" value="Unassembled WGS sequence"/>
</dbReference>
<dbReference type="Pfam" id="PF09346">
    <property type="entry name" value="SMI1_KNR4"/>
    <property type="match status" value="1"/>
</dbReference>
<evidence type="ECO:0000313" key="3">
    <source>
        <dbReference type="Proteomes" id="UP000738349"/>
    </source>
</evidence>
<name>A0A9P9FFY9_9HYPO</name>
<dbReference type="Gene3D" id="3.40.1580.10">
    <property type="entry name" value="SMI1/KNR4-like"/>
    <property type="match status" value="1"/>
</dbReference>
<sequence>MLGILLKNADGEDATTGGEAMGRSSALADAFVVAVRIASEHSSSIEEIEAHSKVQEVLGHISKRLAANQQIQYLTERRSIWPLLSAGALARSIPVDTVTVTNLAKDAIDTFTQRLKNGRNEHSIEKKSIKELLLELESNTIANAKDFYLELGEEMPESLFVLPPATDEQISALESKLKTKLPADYKEFLKLSNGFGRAWNGYFLDPALNDVDEIDWAEMYTADAPIELHETPTGCFDLETKDNGWPTYEKALQLGTEDLFDFWFLPPQEAAKALKAYKEALKSPEMPEDQRVQTLKIIDSKYGSWEALEKLEWDVVELSDGVNVSFGSFTQFLQEKVKSSAAGCWQGEGQIEEACFSYGCKPGGN</sequence>
<protein>
    <recommendedName>
        <fullName evidence="1">Knr4/Smi1-like domain-containing protein</fullName>
    </recommendedName>
</protein>
<reference evidence="2" key="1">
    <citation type="journal article" date="2021" name="Nat. Commun.">
        <title>Genetic determinants of endophytism in the Arabidopsis root mycobiome.</title>
        <authorList>
            <person name="Mesny F."/>
            <person name="Miyauchi S."/>
            <person name="Thiergart T."/>
            <person name="Pickel B."/>
            <person name="Atanasova L."/>
            <person name="Karlsson M."/>
            <person name="Huettel B."/>
            <person name="Barry K.W."/>
            <person name="Haridas S."/>
            <person name="Chen C."/>
            <person name="Bauer D."/>
            <person name="Andreopoulos W."/>
            <person name="Pangilinan J."/>
            <person name="LaButti K."/>
            <person name="Riley R."/>
            <person name="Lipzen A."/>
            <person name="Clum A."/>
            <person name="Drula E."/>
            <person name="Henrissat B."/>
            <person name="Kohler A."/>
            <person name="Grigoriev I.V."/>
            <person name="Martin F.M."/>
            <person name="Hacquard S."/>
        </authorList>
    </citation>
    <scope>NUCLEOTIDE SEQUENCE</scope>
    <source>
        <strain evidence="2">MPI-CAGE-AT-0147</strain>
    </source>
</reference>
<dbReference type="EMBL" id="JAGMUV010000004">
    <property type="protein sequence ID" value="KAH7160969.1"/>
    <property type="molecule type" value="Genomic_DNA"/>
</dbReference>
<accession>A0A9P9FFY9</accession>
<dbReference type="AlphaFoldDB" id="A0A9P9FFY9"/>
<comment type="caution">
    <text evidence="2">The sequence shown here is derived from an EMBL/GenBank/DDBJ whole genome shotgun (WGS) entry which is preliminary data.</text>
</comment>
<dbReference type="SMART" id="SM00860">
    <property type="entry name" value="SMI1_KNR4"/>
    <property type="match status" value="1"/>
</dbReference>
<dbReference type="InterPro" id="IPR018958">
    <property type="entry name" value="Knr4/Smi1-like_dom"/>
</dbReference>
<dbReference type="SUPFAM" id="SSF160631">
    <property type="entry name" value="SMI1/KNR4-like"/>
    <property type="match status" value="1"/>
</dbReference>
<organism evidence="2 3">
    <name type="scientific">Dactylonectria macrodidyma</name>
    <dbReference type="NCBI Taxonomy" id="307937"/>
    <lineage>
        <taxon>Eukaryota</taxon>
        <taxon>Fungi</taxon>
        <taxon>Dikarya</taxon>
        <taxon>Ascomycota</taxon>
        <taxon>Pezizomycotina</taxon>
        <taxon>Sordariomycetes</taxon>
        <taxon>Hypocreomycetidae</taxon>
        <taxon>Hypocreales</taxon>
        <taxon>Nectriaceae</taxon>
        <taxon>Dactylonectria</taxon>
    </lineage>
</organism>
<gene>
    <name evidence="2" type="ORF">EDB81DRAFT_783675</name>
</gene>